<organism evidence="2 3">
    <name type="scientific">Paragonimus skrjabini miyazakii</name>
    <dbReference type="NCBI Taxonomy" id="59628"/>
    <lineage>
        <taxon>Eukaryota</taxon>
        <taxon>Metazoa</taxon>
        <taxon>Spiralia</taxon>
        <taxon>Lophotrochozoa</taxon>
        <taxon>Platyhelminthes</taxon>
        <taxon>Trematoda</taxon>
        <taxon>Digenea</taxon>
        <taxon>Plagiorchiida</taxon>
        <taxon>Troglotremata</taxon>
        <taxon>Troglotrematidae</taxon>
        <taxon>Paragonimus</taxon>
    </lineage>
</organism>
<evidence type="ECO:0000256" key="1">
    <source>
        <dbReference type="SAM" id="Coils"/>
    </source>
</evidence>
<accession>A0A8S9YKE6</accession>
<feature type="coiled-coil region" evidence="1">
    <location>
        <begin position="42"/>
        <end position="69"/>
    </location>
</feature>
<feature type="coiled-coil region" evidence="1">
    <location>
        <begin position="362"/>
        <end position="392"/>
    </location>
</feature>
<evidence type="ECO:0000313" key="2">
    <source>
        <dbReference type="EMBL" id="KAF7255172.1"/>
    </source>
</evidence>
<keyword evidence="1" id="KW-0175">Coiled coil</keyword>
<dbReference type="AlphaFoldDB" id="A0A8S9YKE6"/>
<dbReference type="Proteomes" id="UP000822476">
    <property type="component" value="Unassembled WGS sequence"/>
</dbReference>
<reference evidence="2" key="1">
    <citation type="submission" date="2019-07" db="EMBL/GenBank/DDBJ databases">
        <title>Annotation for the trematode Paragonimus miyazaki's.</title>
        <authorList>
            <person name="Choi Y.-J."/>
        </authorList>
    </citation>
    <scope>NUCLEOTIDE SEQUENCE</scope>
    <source>
        <strain evidence="2">Japan</strain>
    </source>
</reference>
<gene>
    <name evidence="2" type="ORF">EG68_07982</name>
</gene>
<keyword evidence="3" id="KW-1185">Reference proteome</keyword>
<comment type="caution">
    <text evidence="2">The sequence shown here is derived from an EMBL/GenBank/DDBJ whole genome shotgun (WGS) entry which is preliminary data.</text>
</comment>
<proteinExistence type="predicted"/>
<evidence type="ECO:0000313" key="3">
    <source>
        <dbReference type="Proteomes" id="UP000822476"/>
    </source>
</evidence>
<dbReference type="OrthoDB" id="6256958at2759"/>
<protein>
    <recommendedName>
        <fullName evidence="4">Trichohyalin-plectin-homology domain-containing protein</fullName>
    </recommendedName>
</protein>
<dbReference type="EMBL" id="JTDE01004238">
    <property type="protein sequence ID" value="KAF7255172.1"/>
    <property type="molecule type" value="Genomic_DNA"/>
</dbReference>
<feature type="coiled-coil region" evidence="1">
    <location>
        <begin position="284"/>
        <end position="338"/>
    </location>
</feature>
<evidence type="ECO:0008006" key="4">
    <source>
        <dbReference type="Google" id="ProtNLM"/>
    </source>
</evidence>
<feature type="coiled-coil region" evidence="1">
    <location>
        <begin position="160"/>
        <end position="212"/>
    </location>
</feature>
<sequence length="424" mass="51428">MTEKETKINERRQRLLEQLQCEALRDHDLCKQKLEQEKALRKLALFEEADRLNKQLKEEEARIAEEKYTQRYLQANASIREHLHKLHAEEIAKDRVYLAQQREQDRQEESRLNDLLGTEPTFFDEQLDREAKDTKMVRDEYQELSKTYLKESEYKKSRALQDKQKQIEEDKIMLSIIEKEMEQAMKTKEQQRAEKQEQLRRVQEGVIEARRRRDAAERIEGLLDTYCNPPVTPTDSVKQTMEREAMRKEQLQFMNYQKKTAQEKECYEKRVDKLYADIAKENYLREQERKKKEFARKREIAKETVARQRETVARILEAQQARREKVKEEGKQMQAEHQKYLKTLELDKQRKYEQSKAFAKEVRCQKELSERLRHLMEEQEREREREAMLQTEGEYQQRMKQVLAENPLIKYLHPWRKAAMANNR</sequence>
<name>A0A8S9YKE6_9TREM</name>